<keyword evidence="2 7" id="KW-0732">Signal</keyword>
<evidence type="ECO:0000256" key="7">
    <source>
        <dbReference type="SAM" id="SignalP"/>
    </source>
</evidence>
<reference evidence="8" key="1">
    <citation type="submission" date="2020-07" db="EMBL/GenBank/DDBJ databases">
        <title>Vallitalea pronyensis genome.</title>
        <authorList>
            <person name="Postec A."/>
        </authorList>
    </citation>
    <scope>NUCLEOTIDE SEQUENCE</scope>
    <source>
        <strain evidence="8">FatNI3</strain>
    </source>
</reference>
<dbReference type="RefSeq" id="WP_212695473.1">
    <property type="nucleotide sequence ID" value="NZ_CP058649.1"/>
</dbReference>
<keyword evidence="1" id="KW-1003">Cell membrane</keyword>
<keyword evidence="5" id="KW-0449">Lipoprotein</keyword>
<protein>
    <submittedName>
        <fullName evidence="8">Extracellular solute-binding protein</fullName>
    </submittedName>
</protein>
<dbReference type="Pfam" id="PF01547">
    <property type="entry name" value="SBP_bac_1"/>
    <property type="match status" value="1"/>
</dbReference>
<dbReference type="PANTHER" id="PTHR43649">
    <property type="entry name" value="ARABINOSE-BINDING PROTEIN-RELATED"/>
    <property type="match status" value="1"/>
</dbReference>
<dbReference type="Proteomes" id="UP000683246">
    <property type="component" value="Chromosome"/>
</dbReference>
<gene>
    <name evidence="8" type="ORF">HZI73_21830</name>
</gene>
<keyword evidence="9" id="KW-1185">Reference proteome</keyword>
<evidence type="ECO:0000256" key="3">
    <source>
        <dbReference type="ARBA" id="ARBA00023136"/>
    </source>
</evidence>
<dbReference type="Gene3D" id="3.40.190.10">
    <property type="entry name" value="Periplasmic binding protein-like II"/>
    <property type="match status" value="2"/>
</dbReference>
<proteinExistence type="predicted"/>
<evidence type="ECO:0000256" key="5">
    <source>
        <dbReference type="ARBA" id="ARBA00023288"/>
    </source>
</evidence>
<dbReference type="AlphaFoldDB" id="A0A8J8SIT3"/>
<accession>A0A8J8SIT3</accession>
<dbReference type="KEGG" id="vpy:HZI73_21830"/>
<evidence type="ECO:0000256" key="2">
    <source>
        <dbReference type="ARBA" id="ARBA00022729"/>
    </source>
</evidence>
<organism evidence="8 9">
    <name type="scientific">Vallitalea pronyensis</name>
    <dbReference type="NCBI Taxonomy" id="1348613"/>
    <lineage>
        <taxon>Bacteria</taxon>
        <taxon>Bacillati</taxon>
        <taxon>Bacillota</taxon>
        <taxon>Clostridia</taxon>
        <taxon>Lachnospirales</taxon>
        <taxon>Vallitaleaceae</taxon>
        <taxon>Vallitalea</taxon>
    </lineage>
</organism>
<dbReference type="PANTHER" id="PTHR43649:SF33">
    <property type="entry name" value="POLYGALACTURONAN_RHAMNOGALACTURONAN-BINDING PROTEIN YTCQ"/>
    <property type="match status" value="1"/>
</dbReference>
<dbReference type="EMBL" id="CP058649">
    <property type="protein sequence ID" value="QUI24777.1"/>
    <property type="molecule type" value="Genomic_DNA"/>
</dbReference>
<evidence type="ECO:0000256" key="6">
    <source>
        <dbReference type="SAM" id="MobiDB-lite"/>
    </source>
</evidence>
<dbReference type="PROSITE" id="PS51257">
    <property type="entry name" value="PROKAR_LIPOPROTEIN"/>
    <property type="match status" value="1"/>
</dbReference>
<evidence type="ECO:0000313" key="9">
    <source>
        <dbReference type="Proteomes" id="UP000683246"/>
    </source>
</evidence>
<feature type="signal peptide" evidence="7">
    <location>
        <begin position="1"/>
        <end position="29"/>
    </location>
</feature>
<feature type="compositionally biased region" description="Basic and acidic residues" evidence="6">
    <location>
        <begin position="42"/>
        <end position="55"/>
    </location>
</feature>
<evidence type="ECO:0000256" key="4">
    <source>
        <dbReference type="ARBA" id="ARBA00023139"/>
    </source>
</evidence>
<keyword evidence="3" id="KW-0472">Membrane</keyword>
<feature type="region of interest" description="Disordered" evidence="6">
    <location>
        <begin position="29"/>
        <end position="68"/>
    </location>
</feature>
<evidence type="ECO:0000313" key="8">
    <source>
        <dbReference type="EMBL" id="QUI24777.1"/>
    </source>
</evidence>
<dbReference type="InterPro" id="IPR006059">
    <property type="entry name" value="SBP"/>
</dbReference>
<feature type="chain" id="PRO_5035180875" evidence="7">
    <location>
        <begin position="30"/>
        <end position="568"/>
    </location>
</feature>
<sequence>MKKHNFRSILALLLVAMMVIGSFTGCGNAADETEDTSSEDSNVVKDSDKDDDKDSQSTQTSQSRENTIQFPLEEQVTLTCFVHTRPFVDDFDNNPMTKYIEEKTNIDLQFEVVNGPEAEQKLNLALSTGTYPDIILVSQLTKALQNLYGEQGILLPMDELMKDNGKQAKAVLEKYPDIEAFYTAKDGHLYNLPRIYDVTYSKCLEKVWIYKPWLDKLNLDLPTTTEEFYQVLKAFKEQDPNGNGKPDEIPMAGTETSWAAGVRNFLMNAFVYYPQSQGGASYLYVDNGKVIASYLQDGYKEGIKYMRKLVDEGLLSTESFTQDSEGFKRMGENPEDVILGCFPGGFQGVALDMTGDRWKDYVAVEPLQGPQGVRYTKYAPDSIYLSGFSITDKCEHPDIAMALADFLYSEELSIFNFDGAPDVDWKYVQDESKLGINGEPAVFERLHALEENQHNFSWSQLGNAAYVAESMYTDDPENIQVMLYKETKKKYLPHIPPMDMILKQYIYSEEESADMMIYATAINAFLDQMSAAYILGDHMDWENFEKELMNMGVQSYIDIFQRAYDKNN</sequence>
<evidence type="ECO:0000256" key="1">
    <source>
        <dbReference type="ARBA" id="ARBA00022475"/>
    </source>
</evidence>
<name>A0A8J8SIT3_9FIRM</name>
<dbReference type="InterPro" id="IPR050490">
    <property type="entry name" value="Bact_solute-bd_prot1"/>
</dbReference>
<keyword evidence="4" id="KW-0564">Palmitate</keyword>
<dbReference type="SUPFAM" id="SSF53850">
    <property type="entry name" value="Periplasmic binding protein-like II"/>
    <property type="match status" value="1"/>
</dbReference>